<comment type="similarity">
    <text evidence="2">Belongs to the MgtC/SapB family.</text>
</comment>
<evidence type="ECO:0000256" key="3">
    <source>
        <dbReference type="ARBA" id="ARBA00022475"/>
    </source>
</evidence>
<evidence type="ECO:0000256" key="5">
    <source>
        <dbReference type="ARBA" id="ARBA00022989"/>
    </source>
</evidence>
<dbReference type="AlphaFoldDB" id="K9P6B0"/>
<dbReference type="EMBL" id="CP003495">
    <property type="protein sequence ID" value="AFY28099.1"/>
    <property type="molecule type" value="Genomic_DNA"/>
</dbReference>
<evidence type="ECO:0000256" key="7">
    <source>
        <dbReference type="SAM" id="MobiDB-lite"/>
    </source>
</evidence>
<dbReference type="Proteomes" id="UP000010388">
    <property type="component" value="Chromosome"/>
</dbReference>
<evidence type="ECO:0000256" key="8">
    <source>
        <dbReference type="SAM" id="Phobius"/>
    </source>
</evidence>
<keyword evidence="5 8" id="KW-1133">Transmembrane helix</keyword>
<dbReference type="PANTHER" id="PTHR33778">
    <property type="entry name" value="PROTEIN MGTC"/>
    <property type="match status" value="1"/>
</dbReference>
<gene>
    <name evidence="10" type="ordered locus">Cyagr_0917</name>
</gene>
<protein>
    <submittedName>
        <fullName evidence="10">Putative membrane protein</fullName>
    </submittedName>
</protein>
<sequence>MVLSLSPDLEALLRLGMAVLCGLAVGINRAHHGSRAHPNRLRVHVLVGMSACLMVLAAGPDAQARSRVIQGVAAGIGFLGAGEILVPPVRSKHGIPEVRGLSSAASIWFTAALGVTVAVSSPVPVLMALGLALITLSVRDDGPITGNGGDGEKPPEVFRKGNGGGRS</sequence>
<dbReference type="PANTHER" id="PTHR33778:SF1">
    <property type="entry name" value="MAGNESIUM TRANSPORTER YHID-RELATED"/>
    <property type="match status" value="1"/>
</dbReference>
<dbReference type="PATRIC" id="fig|292564.3.peg.870"/>
<feature type="region of interest" description="Disordered" evidence="7">
    <location>
        <begin position="144"/>
        <end position="167"/>
    </location>
</feature>
<evidence type="ECO:0000313" key="11">
    <source>
        <dbReference type="Proteomes" id="UP000010388"/>
    </source>
</evidence>
<evidence type="ECO:0000259" key="9">
    <source>
        <dbReference type="Pfam" id="PF02308"/>
    </source>
</evidence>
<dbReference type="eggNOG" id="COG1285">
    <property type="taxonomic scope" value="Bacteria"/>
</dbReference>
<evidence type="ECO:0000256" key="6">
    <source>
        <dbReference type="ARBA" id="ARBA00023136"/>
    </source>
</evidence>
<feature type="transmembrane region" description="Helical" evidence="8">
    <location>
        <begin position="107"/>
        <end position="134"/>
    </location>
</feature>
<dbReference type="STRING" id="292564.Cyagr_0917"/>
<keyword evidence="6 8" id="KW-0472">Membrane</keyword>
<feature type="transmembrane region" description="Helical" evidence="8">
    <location>
        <begin position="12"/>
        <end position="31"/>
    </location>
</feature>
<dbReference type="Pfam" id="PF02308">
    <property type="entry name" value="MgtC"/>
    <property type="match status" value="1"/>
</dbReference>
<feature type="transmembrane region" description="Helical" evidence="8">
    <location>
        <begin position="68"/>
        <end position="86"/>
    </location>
</feature>
<comment type="subcellular location">
    <subcellularLocation>
        <location evidence="1">Cell membrane</location>
        <topology evidence="1">Multi-pass membrane protein</topology>
    </subcellularLocation>
</comment>
<evidence type="ECO:0000256" key="2">
    <source>
        <dbReference type="ARBA" id="ARBA00009298"/>
    </source>
</evidence>
<dbReference type="KEGG" id="cgc:Cyagr_0917"/>
<dbReference type="RefSeq" id="WP_015108553.1">
    <property type="nucleotide sequence ID" value="NC_019675.1"/>
</dbReference>
<keyword evidence="4 8" id="KW-0812">Transmembrane</keyword>
<dbReference type="GO" id="GO:0005886">
    <property type="term" value="C:plasma membrane"/>
    <property type="evidence" value="ECO:0007669"/>
    <property type="project" value="UniProtKB-SubCell"/>
</dbReference>
<dbReference type="PRINTS" id="PR01837">
    <property type="entry name" value="MGTCSAPBPROT"/>
</dbReference>
<reference evidence="11" key="1">
    <citation type="journal article" date="2013" name="Proc. Natl. Acad. Sci. U.S.A.">
        <title>Improving the coverage of the cyanobacterial phylum using diversity-driven genome sequencing.</title>
        <authorList>
            <person name="Shih P.M."/>
            <person name="Wu D."/>
            <person name="Latifi A."/>
            <person name="Axen S.D."/>
            <person name="Fewer D.P."/>
            <person name="Talla E."/>
            <person name="Calteau A."/>
            <person name="Cai F."/>
            <person name="Tandeau de Marsac N."/>
            <person name="Rippka R."/>
            <person name="Herdman M."/>
            <person name="Sivonen K."/>
            <person name="Coursin T."/>
            <person name="Laurent T."/>
            <person name="Goodwin L."/>
            <person name="Nolan M."/>
            <person name="Davenport K.W."/>
            <person name="Han C.S."/>
            <person name="Rubin E.M."/>
            <person name="Eisen J.A."/>
            <person name="Woyke T."/>
            <person name="Gugger M."/>
            <person name="Kerfeld C.A."/>
        </authorList>
    </citation>
    <scope>NUCLEOTIDE SEQUENCE [LARGE SCALE GENOMIC DNA]</scope>
    <source>
        <strain evidence="11">ATCC 27147 / PCC 6307</strain>
    </source>
</reference>
<dbReference type="InterPro" id="IPR049177">
    <property type="entry name" value="MgtC_SapB_SrpB_YhiD_N"/>
</dbReference>
<feature type="domain" description="MgtC/SapB/SrpB/YhiD N-terminal" evidence="9">
    <location>
        <begin position="15"/>
        <end position="139"/>
    </location>
</feature>
<dbReference type="HOGENOM" id="CLU_079292_1_1_3"/>
<evidence type="ECO:0000313" key="10">
    <source>
        <dbReference type="EMBL" id="AFY28099.1"/>
    </source>
</evidence>
<dbReference type="OrthoDB" id="9811198at2"/>
<feature type="compositionally biased region" description="Basic and acidic residues" evidence="7">
    <location>
        <begin position="150"/>
        <end position="159"/>
    </location>
</feature>
<keyword evidence="3" id="KW-1003">Cell membrane</keyword>
<proteinExistence type="inferred from homology"/>
<feature type="transmembrane region" description="Helical" evidence="8">
    <location>
        <begin position="43"/>
        <end position="62"/>
    </location>
</feature>
<evidence type="ECO:0000256" key="4">
    <source>
        <dbReference type="ARBA" id="ARBA00022692"/>
    </source>
</evidence>
<evidence type="ECO:0000256" key="1">
    <source>
        <dbReference type="ARBA" id="ARBA00004651"/>
    </source>
</evidence>
<dbReference type="InterPro" id="IPR003416">
    <property type="entry name" value="MgtC/SapB/SrpB/YhiD_fam"/>
</dbReference>
<accession>K9P6B0</accession>
<organism evidence="10 11">
    <name type="scientific">Cyanobium gracile (strain ATCC 27147 / PCC 6307)</name>
    <dbReference type="NCBI Taxonomy" id="292564"/>
    <lineage>
        <taxon>Bacteria</taxon>
        <taxon>Bacillati</taxon>
        <taxon>Cyanobacteriota</taxon>
        <taxon>Cyanophyceae</taxon>
        <taxon>Synechococcales</taxon>
        <taxon>Prochlorococcaceae</taxon>
        <taxon>Cyanobium</taxon>
    </lineage>
</organism>
<name>K9P6B0_CYAGP</name>